<dbReference type="KEGG" id="paa:Paes_0928"/>
<dbReference type="EMBL" id="CP001108">
    <property type="protein sequence ID" value="ACF45971.1"/>
    <property type="molecule type" value="Genomic_DNA"/>
</dbReference>
<evidence type="ECO:0000313" key="1">
    <source>
        <dbReference type="EMBL" id="ACF45971.1"/>
    </source>
</evidence>
<proteinExistence type="predicted"/>
<evidence type="ECO:0000313" key="2">
    <source>
        <dbReference type="Proteomes" id="UP000002725"/>
    </source>
</evidence>
<keyword evidence="2" id="KW-1185">Reference proteome</keyword>
<name>B4S7D4_PROA2</name>
<dbReference type="Proteomes" id="UP000002725">
    <property type="component" value="Chromosome"/>
</dbReference>
<accession>B4S7D4</accession>
<protein>
    <submittedName>
        <fullName evidence="1">Uncharacterized protein</fullName>
    </submittedName>
</protein>
<dbReference type="AlphaFoldDB" id="B4S7D4"/>
<dbReference type="HOGENOM" id="CLU_2059136_0_0_10"/>
<organism evidence="1 2">
    <name type="scientific">Prosthecochloris aestuarii (strain DSM 271 / SK 413)</name>
    <dbReference type="NCBI Taxonomy" id="290512"/>
    <lineage>
        <taxon>Bacteria</taxon>
        <taxon>Pseudomonadati</taxon>
        <taxon>Chlorobiota</taxon>
        <taxon>Chlorobiia</taxon>
        <taxon>Chlorobiales</taxon>
        <taxon>Chlorobiaceae</taxon>
        <taxon>Prosthecochloris</taxon>
    </lineage>
</organism>
<dbReference type="eggNOG" id="ENOG50343H9">
    <property type="taxonomic scope" value="Bacteria"/>
</dbReference>
<sequence>MKTGGTMQHGMPGNKPYRIVIEWSDHEDFYFSCDYRPQSQEKKVQESRDVHAGYCFPHVTRAMGNVLKKLRREPIVFPVFLLSLAFDHRHLLNEIELLLHGLHRHLQQESGAGRFSCFIVRDRDHAAQSSSRPSSSRGG</sequence>
<gene>
    <name evidence="1" type="ordered locus">Paes_0928</name>
</gene>
<reference evidence="1" key="1">
    <citation type="submission" date="2008-06" db="EMBL/GenBank/DDBJ databases">
        <title>Complete sequence of chromosome of Prosthecochloris aestuarii DSM 271.</title>
        <authorList>
            <consortium name="US DOE Joint Genome Institute"/>
            <person name="Lucas S."/>
            <person name="Copeland A."/>
            <person name="Lapidus A."/>
            <person name="Glavina del Rio T."/>
            <person name="Dalin E."/>
            <person name="Tice H."/>
            <person name="Bruce D."/>
            <person name="Goodwin L."/>
            <person name="Pitluck S."/>
            <person name="Schmutz J."/>
            <person name="Larimer F."/>
            <person name="Land M."/>
            <person name="Hauser L."/>
            <person name="Kyrpides N."/>
            <person name="Anderson I."/>
            <person name="Liu Z."/>
            <person name="Li T."/>
            <person name="Zhao F."/>
            <person name="Overmann J."/>
            <person name="Bryant D.A."/>
            <person name="Richardson P."/>
        </authorList>
    </citation>
    <scope>NUCLEOTIDE SEQUENCE [LARGE SCALE GENOMIC DNA]</scope>
    <source>
        <strain evidence="1">DSM 271</strain>
    </source>
</reference>